<dbReference type="EMBL" id="JBEPMM010000006">
    <property type="protein sequence ID" value="MET3692915.1"/>
    <property type="molecule type" value="Genomic_DNA"/>
</dbReference>
<proteinExistence type="predicted"/>
<accession>A0ABV2L7S8</accession>
<protein>
    <submittedName>
        <fullName evidence="2">Uncharacterized protein</fullName>
    </submittedName>
</protein>
<dbReference type="Proteomes" id="UP001549145">
    <property type="component" value="Unassembled WGS sequence"/>
</dbReference>
<evidence type="ECO:0000313" key="3">
    <source>
        <dbReference type="Proteomes" id="UP001549145"/>
    </source>
</evidence>
<evidence type="ECO:0000256" key="1">
    <source>
        <dbReference type="SAM" id="Phobius"/>
    </source>
</evidence>
<keyword evidence="1" id="KW-1133">Transmembrane helix</keyword>
<comment type="caution">
    <text evidence="2">The sequence shown here is derived from an EMBL/GenBank/DDBJ whole genome shotgun (WGS) entry which is preliminary data.</text>
</comment>
<name>A0ABV2L7S8_9HYPH</name>
<dbReference type="RefSeq" id="WP_238282244.1">
    <property type="nucleotide sequence ID" value="NZ_BPQL01000159.1"/>
</dbReference>
<feature type="transmembrane region" description="Helical" evidence="1">
    <location>
        <begin position="30"/>
        <end position="51"/>
    </location>
</feature>
<gene>
    <name evidence="2" type="ORF">ABID43_002459</name>
</gene>
<keyword evidence="1" id="KW-0472">Membrane</keyword>
<sequence length="66" mass="6731">MKIAAALALQSVPFAGYVFAGGENRDLFAVLYLSALGVVLTLSAIFGDGIVGAADLVKITEALTTD</sequence>
<evidence type="ECO:0000313" key="2">
    <source>
        <dbReference type="EMBL" id="MET3692915.1"/>
    </source>
</evidence>
<organism evidence="2 3">
    <name type="scientific">Methylobacterium goesingense</name>
    <dbReference type="NCBI Taxonomy" id="243690"/>
    <lineage>
        <taxon>Bacteria</taxon>
        <taxon>Pseudomonadati</taxon>
        <taxon>Pseudomonadota</taxon>
        <taxon>Alphaproteobacteria</taxon>
        <taxon>Hyphomicrobiales</taxon>
        <taxon>Methylobacteriaceae</taxon>
        <taxon>Methylobacterium</taxon>
    </lineage>
</organism>
<reference evidence="2 3" key="1">
    <citation type="submission" date="2024-06" db="EMBL/GenBank/DDBJ databases">
        <title>Genomic Encyclopedia of Type Strains, Phase IV (KMG-IV): sequencing the most valuable type-strain genomes for metagenomic binning, comparative biology and taxonomic classification.</title>
        <authorList>
            <person name="Goeker M."/>
        </authorList>
    </citation>
    <scope>NUCLEOTIDE SEQUENCE [LARGE SCALE GENOMIC DNA]</scope>
    <source>
        <strain evidence="2 3">DSM 21331</strain>
    </source>
</reference>
<keyword evidence="1" id="KW-0812">Transmembrane</keyword>
<keyword evidence="3" id="KW-1185">Reference proteome</keyword>